<accession>A0A1F6UHW1</accession>
<gene>
    <name evidence="6" type="primary">orn</name>
    <name evidence="8" type="ORF">A2V58_04785</name>
</gene>
<dbReference type="Gene3D" id="3.30.420.10">
    <property type="entry name" value="Ribonuclease H-like superfamily/Ribonuclease H"/>
    <property type="match status" value="1"/>
</dbReference>
<dbReference type="AlphaFoldDB" id="A0A1F6UHW1"/>
<organism evidence="8 9">
    <name type="scientific">Candidatus Muproteobacteria bacterium RBG_19FT_COMBO_61_10</name>
    <dbReference type="NCBI Taxonomy" id="1817761"/>
    <lineage>
        <taxon>Bacteria</taxon>
        <taxon>Pseudomonadati</taxon>
        <taxon>Pseudomonadota</taxon>
        <taxon>Candidatus Muproteobacteria</taxon>
    </lineage>
</organism>
<dbReference type="InterPro" id="IPR036397">
    <property type="entry name" value="RNaseH_sf"/>
</dbReference>
<dbReference type="InterPro" id="IPR012337">
    <property type="entry name" value="RNaseH-like_sf"/>
</dbReference>
<dbReference type="PANTHER" id="PTHR11046:SF0">
    <property type="entry name" value="OLIGORIBONUCLEASE, MITOCHONDRIAL"/>
    <property type="match status" value="1"/>
</dbReference>
<evidence type="ECO:0000256" key="5">
    <source>
        <dbReference type="ARBA" id="ARBA00070964"/>
    </source>
</evidence>
<protein>
    <recommendedName>
        <fullName evidence="5 6">Oligoribonuclease</fullName>
        <ecNumber evidence="6">3.1.-.-</ecNumber>
    </recommendedName>
</protein>
<feature type="domain" description="Exonuclease" evidence="7">
    <location>
        <begin position="7"/>
        <end position="180"/>
    </location>
</feature>
<dbReference type="HAMAP" id="MF_00045">
    <property type="entry name" value="Oligoribonuclease"/>
    <property type="match status" value="1"/>
</dbReference>
<keyword evidence="4 6" id="KW-0269">Exonuclease</keyword>
<evidence type="ECO:0000259" key="7">
    <source>
        <dbReference type="SMART" id="SM00479"/>
    </source>
</evidence>
<dbReference type="PANTHER" id="PTHR11046">
    <property type="entry name" value="OLIGORIBONUCLEASE, MITOCHONDRIAL"/>
    <property type="match status" value="1"/>
</dbReference>
<comment type="function">
    <text evidence="6">3'-to-5' exoribonuclease specific for small oligoribonucleotides.</text>
</comment>
<evidence type="ECO:0000313" key="9">
    <source>
        <dbReference type="Proteomes" id="UP000177950"/>
    </source>
</evidence>
<feature type="active site" evidence="6">
    <location>
        <position position="129"/>
    </location>
</feature>
<dbReference type="GO" id="GO:0000175">
    <property type="term" value="F:3'-5'-RNA exonuclease activity"/>
    <property type="evidence" value="ECO:0007669"/>
    <property type="project" value="InterPro"/>
</dbReference>
<dbReference type="Proteomes" id="UP000177950">
    <property type="component" value="Unassembled WGS sequence"/>
</dbReference>
<evidence type="ECO:0000313" key="8">
    <source>
        <dbReference type="EMBL" id="OGI56921.1"/>
    </source>
</evidence>
<keyword evidence="3 6" id="KW-0378">Hydrolase</keyword>
<dbReference type="GO" id="GO:0006259">
    <property type="term" value="P:DNA metabolic process"/>
    <property type="evidence" value="ECO:0007669"/>
    <property type="project" value="UniProtKB-ARBA"/>
</dbReference>
<evidence type="ECO:0000256" key="2">
    <source>
        <dbReference type="ARBA" id="ARBA00022722"/>
    </source>
</evidence>
<dbReference type="SUPFAM" id="SSF53098">
    <property type="entry name" value="Ribonuclease H-like"/>
    <property type="match status" value="1"/>
</dbReference>
<dbReference type="InterPro" id="IPR013520">
    <property type="entry name" value="Ribonucl_H"/>
</dbReference>
<comment type="caution">
    <text evidence="8">The sequence shown here is derived from an EMBL/GenBank/DDBJ whole genome shotgun (WGS) entry which is preliminary data.</text>
</comment>
<proteinExistence type="inferred from homology"/>
<dbReference type="GO" id="GO:0005737">
    <property type="term" value="C:cytoplasm"/>
    <property type="evidence" value="ECO:0007669"/>
    <property type="project" value="UniProtKB-SubCell"/>
</dbReference>
<sequence length="182" mass="20653">MPQDPNALVWIDLEMTGLNTDTDRIIEIATIVTDADLNIVAQGPVLAVHQSDAVLAGMDEWNTRTHTGSGLVERVKTSALTEADAEQQTLEFLQQYVPKGKSPLCGNSICQDRRFLARSMPTLEAYVHYRNLDVSSIKELIKRWRPALNNGFEKKNTHKALDDILESIEELKYYREHFLRLS</sequence>
<dbReference type="EMBL" id="MFSV01000165">
    <property type="protein sequence ID" value="OGI56921.1"/>
    <property type="molecule type" value="Genomic_DNA"/>
</dbReference>
<evidence type="ECO:0000256" key="1">
    <source>
        <dbReference type="ARBA" id="ARBA00009921"/>
    </source>
</evidence>
<dbReference type="SMART" id="SM00479">
    <property type="entry name" value="EXOIII"/>
    <property type="match status" value="1"/>
</dbReference>
<evidence type="ECO:0000256" key="6">
    <source>
        <dbReference type="HAMAP-Rule" id="MF_00045"/>
    </source>
</evidence>
<dbReference type="InterPro" id="IPR022894">
    <property type="entry name" value="Oligoribonuclease"/>
</dbReference>
<keyword evidence="6" id="KW-0963">Cytoplasm</keyword>
<evidence type="ECO:0000256" key="4">
    <source>
        <dbReference type="ARBA" id="ARBA00022839"/>
    </source>
</evidence>
<comment type="subcellular location">
    <subcellularLocation>
        <location evidence="6">Cytoplasm</location>
    </subcellularLocation>
</comment>
<keyword evidence="2 6" id="KW-0540">Nuclease</keyword>
<name>A0A1F6UHW1_9PROT</name>
<comment type="similarity">
    <text evidence="1 6">Belongs to the oligoribonuclease family.</text>
</comment>
<dbReference type="CDD" id="cd06135">
    <property type="entry name" value="Orn"/>
    <property type="match status" value="1"/>
</dbReference>
<dbReference type="NCBIfam" id="NF003765">
    <property type="entry name" value="PRK05359.1"/>
    <property type="match status" value="1"/>
</dbReference>
<dbReference type="EC" id="3.1.-.-" evidence="6"/>
<dbReference type="GO" id="GO:0003676">
    <property type="term" value="F:nucleic acid binding"/>
    <property type="evidence" value="ECO:0007669"/>
    <property type="project" value="InterPro"/>
</dbReference>
<dbReference type="Pfam" id="PF00929">
    <property type="entry name" value="RNase_T"/>
    <property type="match status" value="1"/>
</dbReference>
<dbReference type="FunFam" id="3.30.420.10:FF:000003">
    <property type="entry name" value="Oligoribonuclease"/>
    <property type="match status" value="1"/>
</dbReference>
<evidence type="ECO:0000256" key="3">
    <source>
        <dbReference type="ARBA" id="ARBA00022801"/>
    </source>
</evidence>
<reference evidence="8 9" key="1">
    <citation type="journal article" date="2016" name="Nat. Commun.">
        <title>Thousands of microbial genomes shed light on interconnected biogeochemical processes in an aquifer system.</title>
        <authorList>
            <person name="Anantharaman K."/>
            <person name="Brown C.T."/>
            <person name="Hug L.A."/>
            <person name="Sharon I."/>
            <person name="Castelle C.J."/>
            <person name="Probst A.J."/>
            <person name="Thomas B.C."/>
            <person name="Singh A."/>
            <person name="Wilkins M.J."/>
            <person name="Karaoz U."/>
            <person name="Brodie E.L."/>
            <person name="Williams K.H."/>
            <person name="Hubbard S.S."/>
            <person name="Banfield J.F."/>
        </authorList>
    </citation>
    <scope>NUCLEOTIDE SEQUENCE [LARGE SCALE GENOMIC DNA]</scope>
</reference>